<proteinExistence type="predicted"/>
<dbReference type="EMBL" id="FMWG01000003">
    <property type="protein sequence ID" value="SCZ57994.1"/>
    <property type="molecule type" value="Genomic_DNA"/>
</dbReference>
<reference evidence="1 2" key="1">
    <citation type="submission" date="2016-10" db="EMBL/GenBank/DDBJ databases">
        <authorList>
            <person name="de Groot N.N."/>
        </authorList>
    </citation>
    <scope>NUCLEOTIDE SEQUENCE [LARGE SCALE GENOMIC DNA]</scope>
    <source>
        <strain evidence="1 2">U95</strain>
    </source>
</reference>
<dbReference type="AlphaFoldDB" id="A0A1G5Q802"/>
<protein>
    <submittedName>
        <fullName evidence="1">Uncharacterized protein</fullName>
    </submittedName>
</protein>
<sequence>MSSLDRLAEKLATDTLKIQDATGEDRLYMEVAQVLATSSQTLEEAFLTEIRVHLAERKARSFLENKIATLQAEIERAEAKGPL</sequence>
<name>A0A1G5Q802_9RHOB</name>
<dbReference type="RefSeq" id="WP_090217256.1">
    <property type="nucleotide sequence ID" value="NZ_CANLDO010000003.1"/>
</dbReference>
<gene>
    <name evidence="1" type="ORF">SAMN04488118_103190</name>
</gene>
<dbReference type="STRING" id="1156985.SAMN04488118_103190"/>
<evidence type="ECO:0000313" key="1">
    <source>
        <dbReference type="EMBL" id="SCZ57994.1"/>
    </source>
</evidence>
<organism evidence="1 2">
    <name type="scientific">Epibacterium ulvae</name>
    <dbReference type="NCBI Taxonomy" id="1156985"/>
    <lineage>
        <taxon>Bacteria</taxon>
        <taxon>Pseudomonadati</taxon>
        <taxon>Pseudomonadota</taxon>
        <taxon>Alphaproteobacteria</taxon>
        <taxon>Rhodobacterales</taxon>
        <taxon>Roseobacteraceae</taxon>
        <taxon>Epibacterium</taxon>
    </lineage>
</organism>
<keyword evidence="2" id="KW-1185">Reference proteome</keyword>
<dbReference type="OrthoDB" id="7876148at2"/>
<dbReference type="Proteomes" id="UP000198767">
    <property type="component" value="Unassembled WGS sequence"/>
</dbReference>
<accession>A0A1G5Q802</accession>
<evidence type="ECO:0000313" key="2">
    <source>
        <dbReference type="Proteomes" id="UP000198767"/>
    </source>
</evidence>